<protein>
    <recommendedName>
        <fullName evidence="3">PD-(D/E)XK nuclease superfamily protein</fullName>
    </recommendedName>
</protein>
<comment type="caution">
    <text evidence="1">The sequence shown here is derived from an EMBL/GenBank/DDBJ whole genome shotgun (WGS) entry which is preliminary data.</text>
</comment>
<name>A0ABX4VYP0_9GAMM</name>
<sequence>MLTAILHGKAGRVELDGLPVSWRQLFRKREDLLTAVFFGRLPYLSDEAQEQILALLIGKTLAGEFGQLRDIRFWPKLDGTEGRKYVEPDVVLEFNEHLLLVEVKPPFGGSQSSQQWRNEIQSLQSNNDDEKNIVLLALGRNMPGWRAMAKKLEGEFEELNLRVFCREWHDLLSAISSMQNEAETRDARIYADWFEAFHLFGMITATAPFSDLLPLCSSAEILNESFAALQQWAPKAQNQHKTITYIDWTPLLPLVRELEQEEFQWT</sequence>
<evidence type="ECO:0000313" key="1">
    <source>
        <dbReference type="EMBL" id="PNF85309.1"/>
    </source>
</evidence>
<dbReference type="Proteomes" id="UP000236021">
    <property type="component" value="Unassembled WGS sequence"/>
</dbReference>
<dbReference type="RefSeq" id="WP_102856614.1">
    <property type="nucleotide sequence ID" value="NZ_JAMOHT010000029.1"/>
</dbReference>
<proteinExistence type="predicted"/>
<organism evidence="1 2">
    <name type="scientific">Stutzerimonas decontaminans</name>
    <dbReference type="NCBI Taxonomy" id="3022791"/>
    <lineage>
        <taxon>Bacteria</taxon>
        <taxon>Pseudomonadati</taxon>
        <taxon>Pseudomonadota</taxon>
        <taxon>Gammaproteobacteria</taxon>
        <taxon>Pseudomonadales</taxon>
        <taxon>Pseudomonadaceae</taxon>
        <taxon>Stutzerimonas</taxon>
    </lineage>
</organism>
<evidence type="ECO:0000313" key="2">
    <source>
        <dbReference type="Proteomes" id="UP000236021"/>
    </source>
</evidence>
<keyword evidence="2" id="KW-1185">Reference proteome</keyword>
<gene>
    <name evidence="1" type="ORF">CXK93_00460</name>
</gene>
<dbReference type="EMBL" id="POUI01000001">
    <property type="protein sequence ID" value="PNF85309.1"/>
    <property type="molecule type" value="Genomic_DNA"/>
</dbReference>
<evidence type="ECO:0008006" key="3">
    <source>
        <dbReference type="Google" id="ProtNLM"/>
    </source>
</evidence>
<reference evidence="1 2" key="1">
    <citation type="submission" date="2018-01" db="EMBL/GenBank/DDBJ databases">
        <title>Denitrification phenotypes of diverse strains of Pseudomonas stutzeri.</title>
        <authorList>
            <person name="Milligan D.A."/>
            <person name="Bergaust L."/>
            <person name="Bakken L.R."/>
            <person name="Frostegard A."/>
        </authorList>
    </citation>
    <scope>NUCLEOTIDE SEQUENCE [LARGE SCALE GENOMIC DNA]</scope>
    <source>
        <strain evidence="1 2">ST27MN3</strain>
    </source>
</reference>
<accession>A0ABX4VYP0</accession>